<evidence type="ECO:0000313" key="5">
    <source>
        <dbReference type="Proteomes" id="UP000294894"/>
    </source>
</evidence>
<keyword evidence="1 2" id="KW-0238">DNA-binding</keyword>
<dbReference type="PANTHER" id="PTHR30055:SF235">
    <property type="entry name" value="TRANSCRIPTIONAL REGULATORY PROTEIN"/>
    <property type="match status" value="1"/>
</dbReference>
<gene>
    <name evidence="4" type="ORF">EXE57_09830</name>
</gene>
<dbReference type="Gene3D" id="1.10.357.10">
    <property type="entry name" value="Tetracycline Repressor, domain 2"/>
    <property type="match status" value="1"/>
</dbReference>
<organism evidence="4 5">
    <name type="scientific">Nocardioides euryhalodurans</name>
    <dbReference type="NCBI Taxonomy" id="2518370"/>
    <lineage>
        <taxon>Bacteria</taxon>
        <taxon>Bacillati</taxon>
        <taxon>Actinomycetota</taxon>
        <taxon>Actinomycetes</taxon>
        <taxon>Propionibacteriales</taxon>
        <taxon>Nocardioidaceae</taxon>
        <taxon>Nocardioides</taxon>
    </lineage>
</organism>
<feature type="domain" description="HTH tetR-type" evidence="3">
    <location>
        <begin position="13"/>
        <end position="73"/>
    </location>
</feature>
<dbReference type="EMBL" id="CP038267">
    <property type="protein sequence ID" value="QBR92543.1"/>
    <property type="molecule type" value="Genomic_DNA"/>
</dbReference>
<dbReference type="RefSeq" id="WP_135077011.1">
    <property type="nucleotide sequence ID" value="NZ_CP038267.1"/>
</dbReference>
<dbReference type="GO" id="GO:0003700">
    <property type="term" value="F:DNA-binding transcription factor activity"/>
    <property type="evidence" value="ECO:0007669"/>
    <property type="project" value="TreeGrafter"/>
</dbReference>
<dbReference type="InterPro" id="IPR041678">
    <property type="entry name" value="TetR_C_16"/>
</dbReference>
<dbReference type="PRINTS" id="PR00455">
    <property type="entry name" value="HTHTETR"/>
</dbReference>
<dbReference type="InterPro" id="IPR009057">
    <property type="entry name" value="Homeodomain-like_sf"/>
</dbReference>
<reference evidence="4 5" key="1">
    <citation type="submission" date="2019-03" db="EMBL/GenBank/DDBJ databases">
        <title>Three New Species of Nocardioides, Nocardioides euryhalodurans sp. nov., Nocardioides seonyuensis sp. nov. and Nocardioides eburneoflavus sp. nov., Iolated from Soil.</title>
        <authorList>
            <person name="Roh S.G."/>
            <person name="Lee C."/>
            <person name="Kim M.-K."/>
            <person name="Kim S.B."/>
        </authorList>
    </citation>
    <scope>NUCLEOTIDE SEQUENCE [LARGE SCALE GENOMIC DNA]</scope>
    <source>
        <strain evidence="4 5">MMS17-SY117</strain>
    </source>
</reference>
<dbReference type="KEGG" id="noy:EXE57_09830"/>
<dbReference type="PANTHER" id="PTHR30055">
    <property type="entry name" value="HTH-TYPE TRANSCRIPTIONAL REGULATOR RUTR"/>
    <property type="match status" value="1"/>
</dbReference>
<dbReference type="InterPro" id="IPR050109">
    <property type="entry name" value="HTH-type_TetR-like_transc_reg"/>
</dbReference>
<dbReference type="Pfam" id="PF17920">
    <property type="entry name" value="TetR_C_16"/>
    <property type="match status" value="1"/>
</dbReference>
<dbReference type="Gene3D" id="1.10.10.60">
    <property type="entry name" value="Homeodomain-like"/>
    <property type="match status" value="1"/>
</dbReference>
<dbReference type="OrthoDB" id="3210235at2"/>
<sequence>MSGTARGRRPGAPDTRAAILASARTRFAERGFAGTTIRAVAGDAGVDAALVHHYFGTKDDLFMAAMQLPVDPREVIAPVVAQGPDGAAERFLVAFLGVWEDPELQPTLVAFARGLMDPDASRLLSEGFLPVVLQPVGVALGLERPERRMTLVASQVIGLILLRYVLRVEPLASLSRDELVATYAPTLQRYLTGPLP</sequence>
<dbReference type="PROSITE" id="PS50977">
    <property type="entry name" value="HTH_TETR_2"/>
    <property type="match status" value="1"/>
</dbReference>
<proteinExistence type="predicted"/>
<dbReference type="SUPFAM" id="SSF46689">
    <property type="entry name" value="Homeodomain-like"/>
    <property type="match status" value="1"/>
</dbReference>
<evidence type="ECO:0000256" key="2">
    <source>
        <dbReference type="PROSITE-ProRule" id="PRU00335"/>
    </source>
</evidence>
<dbReference type="GO" id="GO:0000976">
    <property type="term" value="F:transcription cis-regulatory region binding"/>
    <property type="evidence" value="ECO:0007669"/>
    <property type="project" value="TreeGrafter"/>
</dbReference>
<dbReference type="SUPFAM" id="SSF48498">
    <property type="entry name" value="Tetracyclin repressor-like, C-terminal domain"/>
    <property type="match status" value="1"/>
</dbReference>
<protein>
    <submittedName>
        <fullName evidence="4">TetR/AcrR family transcriptional regulator</fullName>
    </submittedName>
</protein>
<feature type="DNA-binding region" description="H-T-H motif" evidence="2">
    <location>
        <begin position="36"/>
        <end position="55"/>
    </location>
</feature>
<dbReference type="InterPro" id="IPR036271">
    <property type="entry name" value="Tet_transcr_reg_TetR-rel_C_sf"/>
</dbReference>
<accession>A0A4P7GKR1</accession>
<name>A0A4P7GKR1_9ACTN</name>
<evidence type="ECO:0000259" key="3">
    <source>
        <dbReference type="PROSITE" id="PS50977"/>
    </source>
</evidence>
<evidence type="ECO:0000256" key="1">
    <source>
        <dbReference type="ARBA" id="ARBA00023125"/>
    </source>
</evidence>
<evidence type="ECO:0000313" key="4">
    <source>
        <dbReference type="EMBL" id="QBR92543.1"/>
    </source>
</evidence>
<dbReference type="Pfam" id="PF00440">
    <property type="entry name" value="TetR_N"/>
    <property type="match status" value="1"/>
</dbReference>
<dbReference type="Proteomes" id="UP000294894">
    <property type="component" value="Chromosome"/>
</dbReference>
<dbReference type="InterPro" id="IPR001647">
    <property type="entry name" value="HTH_TetR"/>
</dbReference>
<dbReference type="AlphaFoldDB" id="A0A4P7GKR1"/>
<keyword evidence="5" id="KW-1185">Reference proteome</keyword>